<keyword evidence="9" id="KW-1185">Reference proteome</keyword>
<dbReference type="Pfam" id="PF08546">
    <property type="entry name" value="ApbA_C"/>
    <property type="match status" value="1"/>
</dbReference>
<evidence type="ECO:0000256" key="5">
    <source>
        <dbReference type="SAM" id="Phobius"/>
    </source>
</evidence>
<dbReference type="AlphaFoldDB" id="K0K6J6"/>
<dbReference type="InterPro" id="IPR008927">
    <property type="entry name" value="6-PGluconate_DH-like_C_sf"/>
</dbReference>
<dbReference type="FunCoup" id="K0K6J6">
    <property type="interactions" value="45"/>
</dbReference>
<dbReference type="InterPro" id="IPR013752">
    <property type="entry name" value="KPA_reductase"/>
</dbReference>
<dbReference type="PANTHER" id="PTHR21708">
    <property type="entry name" value="PROBABLE 2-DEHYDROPANTOATE 2-REDUCTASE"/>
    <property type="match status" value="1"/>
</dbReference>
<dbReference type="EC" id="1.1.1.169" evidence="4"/>
<reference evidence="8 9" key="1">
    <citation type="journal article" date="2012" name="Eukaryot. Cell">
        <title>Draft genome sequence of Wickerhamomyces ciferrii NRRL Y-1031 F-60-10.</title>
        <authorList>
            <person name="Schneider J."/>
            <person name="Andrea H."/>
            <person name="Blom J."/>
            <person name="Jaenicke S."/>
            <person name="Ruckert C."/>
            <person name="Schorsch C."/>
            <person name="Szczepanowski R."/>
            <person name="Farwick M."/>
            <person name="Goesmann A."/>
            <person name="Puhler A."/>
            <person name="Schaffer S."/>
            <person name="Tauch A."/>
            <person name="Kohler T."/>
            <person name="Brinkrolf K."/>
        </authorList>
    </citation>
    <scope>NUCLEOTIDE SEQUENCE [LARGE SCALE GENOMIC DNA]</scope>
    <source>
        <strain evidence="9">ATCC 14091 / BCRC 22168 / CBS 111 / JCM 3599 / NBRC 0793 / NRRL Y-1031 F-60-10</strain>
    </source>
</reference>
<dbReference type="InterPro" id="IPR051402">
    <property type="entry name" value="KPR-Related"/>
</dbReference>
<dbReference type="eggNOG" id="ENOG502QWBM">
    <property type="taxonomic scope" value="Eukaryota"/>
</dbReference>
<dbReference type="STRING" id="1206466.K0K6J6"/>
<comment type="function">
    <text evidence="4">Catalyzes the NADPH-dependent reduction of ketopantoate into pantoic acid.</text>
</comment>
<dbReference type="FunFam" id="1.10.1040.10:FF:000017">
    <property type="entry name" value="2-dehydropantoate 2-reductase"/>
    <property type="match status" value="1"/>
</dbReference>
<evidence type="ECO:0000256" key="1">
    <source>
        <dbReference type="ARBA" id="ARBA00007870"/>
    </source>
</evidence>
<proteinExistence type="inferred from homology"/>
<evidence type="ECO:0000259" key="7">
    <source>
        <dbReference type="Pfam" id="PF08546"/>
    </source>
</evidence>
<sequence>MIIDQLNKNKYTTMSESKPKVLIVGLGGVGIMAAYALEYGSKAEVTAVIRSDYDRVIEKGYELKSVDYGHIPNYKPSNVVKTVQDALKFGPFDYILVITKNIPDISNVEDIYADAVTPKHTTIILIQNGIGIEKPVFERFPGNVVLSGVSMISSSNFSGVVDHVSTDILNVGYFDNGVTSKEEQESKTREFIEIYSNGKNTVHYDEDVKYVRWRKLIYNATLNTICSIVNLDTGRMDYANGMESIIRPAMKEVIKVAKSDGVELDEKFIDFMIESDIDIYYAPSMLVDVRKGNQIESEVILGNVVRIAKENKVDIPILSTVYELIKLVQFRLKEANGYIKLPEVKPKRGE</sequence>
<dbReference type="Pfam" id="PF02558">
    <property type="entry name" value="ApbA"/>
    <property type="match status" value="1"/>
</dbReference>
<keyword evidence="2 4" id="KW-0521">NADP</keyword>
<dbReference type="InterPro" id="IPR013328">
    <property type="entry name" value="6PGD_dom2"/>
</dbReference>
<keyword evidence="5" id="KW-0472">Membrane</keyword>
<dbReference type="GO" id="GO:0015940">
    <property type="term" value="P:pantothenate biosynthetic process"/>
    <property type="evidence" value="ECO:0007669"/>
    <property type="project" value="InterPro"/>
</dbReference>
<feature type="domain" description="Ketopantoate reductase N-terminal" evidence="6">
    <location>
        <begin position="21"/>
        <end position="175"/>
    </location>
</feature>
<feature type="domain" description="Ketopantoate reductase C-terminal" evidence="7">
    <location>
        <begin position="207"/>
        <end position="329"/>
    </location>
</feature>
<evidence type="ECO:0000256" key="2">
    <source>
        <dbReference type="ARBA" id="ARBA00022857"/>
    </source>
</evidence>
<dbReference type="GO" id="GO:0008677">
    <property type="term" value="F:2-dehydropantoate 2-reductase activity"/>
    <property type="evidence" value="ECO:0007669"/>
    <property type="project" value="UniProtKB-EC"/>
</dbReference>
<accession>K0K6J6</accession>
<dbReference type="Gene3D" id="3.40.50.720">
    <property type="entry name" value="NAD(P)-binding Rossmann-like Domain"/>
    <property type="match status" value="1"/>
</dbReference>
<dbReference type="GO" id="GO:0005737">
    <property type="term" value="C:cytoplasm"/>
    <property type="evidence" value="ECO:0007669"/>
    <property type="project" value="TreeGrafter"/>
</dbReference>
<comment type="catalytic activity">
    <reaction evidence="4">
        <text>(R)-pantoate + NADP(+) = 2-dehydropantoate + NADPH + H(+)</text>
        <dbReference type="Rhea" id="RHEA:16233"/>
        <dbReference type="ChEBI" id="CHEBI:11561"/>
        <dbReference type="ChEBI" id="CHEBI:15378"/>
        <dbReference type="ChEBI" id="CHEBI:15980"/>
        <dbReference type="ChEBI" id="CHEBI:57783"/>
        <dbReference type="ChEBI" id="CHEBI:58349"/>
        <dbReference type="EC" id="1.1.1.169"/>
    </reaction>
</comment>
<dbReference type="Proteomes" id="UP000009328">
    <property type="component" value="Unassembled WGS sequence"/>
</dbReference>
<evidence type="ECO:0000256" key="3">
    <source>
        <dbReference type="ARBA" id="ARBA00023002"/>
    </source>
</evidence>
<feature type="transmembrane region" description="Helical" evidence="5">
    <location>
        <begin position="21"/>
        <end position="37"/>
    </location>
</feature>
<evidence type="ECO:0000313" key="9">
    <source>
        <dbReference type="Proteomes" id="UP000009328"/>
    </source>
</evidence>
<keyword evidence="5" id="KW-1133">Transmembrane helix</keyword>
<evidence type="ECO:0000259" key="6">
    <source>
        <dbReference type="Pfam" id="PF02558"/>
    </source>
</evidence>
<dbReference type="InterPro" id="IPR036291">
    <property type="entry name" value="NAD(P)-bd_dom_sf"/>
</dbReference>
<dbReference type="SUPFAM" id="SSF51735">
    <property type="entry name" value="NAD(P)-binding Rossmann-fold domains"/>
    <property type="match status" value="1"/>
</dbReference>
<gene>
    <name evidence="8" type="ORF">BN7_88</name>
</gene>
<name>K0K6J6_WICCF</name>
<keyword evidence="5" id="KW-0812">Transmembrane</keyword>
<dbReference type="SUPFAM" id="SSF48179">
    <property type="entry name" value="6-phosphogluconate dehydrogenase C-terminal domain-like"/>
    <property type="match status" value="1"/>
</dbReference>
<dbReference type="InParanoid" id="K0K6J6"/>
<dbReference type="NCBIfam" id="TIGR00745">
    <property type="entry name" value="apbA_panE"/>
    <property type="match status" value="1"/>
</dbReference>
<dbReference type="InterPro" id="IPR013332">
    <property type="entry name" value="KPR_N"/>
</dbReference>
<keyword evidence="3 4" id="KW-0560">Oxidoreductase</keyword>
<dbReference type="PANTHER" id="PTHR21708:SF30">
    <property type="entry name" value="2-DEHYDROPANTOATE 2-REDUCTASE-RELATED"/>
    <property type="match status" value="1"/>
</dbReference>
<dbReference type="Gene3D" id="1.10.1040.10">
    <property type="entry name" value="N-(1-d-carboxylethyl)-l-norvaline Dehydrogenase, domain 2"/>
    <property type="match status" value="1"/>
</dbReference>
<evidence type="ECO:0000256" key="4">
    <source>
        <dbReference type="RuleBase" id="RU362068"/>
    </source>
</evidence>
<organism evidence="8 9">
    <name type="scientific">Wickerhamomyces ciferrii (strain ATCC 14091 / BCRC 22168 / CBS 111 / JCM 3599 / NBRC 0793 / NRRL Y-1031 F-60-10)</name>
    <name type="common">Yeast</name>
    <name type="synonym">Pichia ciferrii</name>
    <dbReference type="NCBI Taxonomy" id="1206466"/>
    <lineage>
        <taxon>Eukaryota</taxon>
        <taxon>Fungi</taxon>
        <taxon>Dikarya</taxon>
        <taxon>Ascomycota</taxon>
        <taxon>Saccharomycotina</taxon>
        <taxon>Saccharomycetes</taxon>
        <taxon>Phaffomycetales</taxon>
        <taxon>Wickerhamomycetaceae</taxon>
        <taxon>Wickerhamomyces</taxon>
    </lineage>
</organism>
<dbReference type="EMBL" id="CAIF01000001">
    <property type="protein sequence ID" value="CCH40555.1"/>
    <property type="molecule type" value="Genomic_DNA"/>
</dbReference>
<comment type="caution">
    <text evidence="8">The sequence shown here is derived from an EMBL/GenBank/DDBJ whole genome shotgun (WGS) entry which is preliminary data.</text>
</comment>
<dbReference type="InterPro" id="IPR003710">
    <property type="entry name" value="ApbA"/>
</dbReference>
<comment type="similarity">
    <text evidence="1 4">Belongs to the ketopantoate reductase family.</text>
</comment>
<dbReference type="HOGENOM" id="CLU_031468_2_1_1"/>
<evidence type="ECO:0000313" key="8">
    <source>
        <dbReference type="EMBL" id="CCH40555.1"/>
    </source>
</evidence>
<protein>
    <recommendedName>
        <fullName evidence="4">2-dehydropantoate 2-reductase</fullName>
        <ecNumber evidence="4">1.1.1.169</ecNumber>
    </recommendedName>
    <alternativeName>
        <fullName evidence="4">Ketopantoate reductase</fullName>
    </alternativeName>
</protein>